<reference evidence="3 4" key="1">
    <citation type="journal article" date="2012" name="Science">
        <title>The Paleozoic origin of enzymatic lignin decomposition reconstructed from 31 fungal genomes.</title>
        <authorList>
            <person name="Floudas D."/>
            <person name="Binder M."/>
            <person name="Riley R."/>
            <person name="Barry K."/>
            <person name="Blanchette R.A."/>
            <person name="Henrissat B."/>
            <person name="Martinez A.T."/>
            <person name="Otillar R."/>
            <person name="Spatafora J.W."/>
            <person name="Yadav J.S."/>
            <person name="Aerts A."/>
            <person name="Benoit I."/>
            <person name="Boyd A."/>
            <person name="Carlson A."/>
            <person name="Copeland A."/>
            <person name="Coutinho P.M."/>
            <person name="de Vries R.P."/>
            <person name="Ferreira P."/>
            <person name="Findley K."/>
            <person name="Foster B."/>
            <person name="Gaskell J."/>
            <person name="Glotzer D."/>
            <person name="Gorecki P."/>
            <person name="Heitman J."/>
            <person name="Hesse C."/>
            <person name="Hori C."/>
            <person name="Igarashi K."/>
            <person name="Jurgens J.A."/>
            <person name="Kallen N."/>
            <person name="Kersten P."/>
            <person name="Kohler A."/>
            <person name="Kuees U."/>
            <person name="Kumar T.K.A."/>
            <person name="Kuo A."/>
            <person name="LaButti K."/>
            <person name="Larrondo L.F."/>
            <person name="Lindquist E."/>
            <person name="Ling A."/>
            <person name="Lombard V."/>
            <person name="Lucas S."/>
            <person name="Lundell T."/>
            <person name="Martin R."/>
            <person name="McLaughlin D.J."/>
            <person name="Morgenstern I."/>
            <person name="Morin E."/>
            <person name="Murat C."/>
            <person name="Nagy L.G."/>
            <person name="Nolan M."/>
            <person name="Ohm R.A."/>
            <person name="Patyshakuliyeva A."/>
            <person name="Rokas A."/>
            <person name="Ruiz-Duenas F.J."/>
            <person name="Sabat G."/>
            <person name="Salamov A."/>
            <person name="Samejima M."/>
            <person name="Schmutz J."/>
            <person name="Slot J.C."/>
            <person name="St John F."/>
            <person name="Stenlid J."/>
            <person name="Sun H."/>
            <person name="Sun S."/>
            <person name="Syed K."/>
            <person name="Tsang A."/>
            <person name="Wiebenga A."/>
            <person name="Young D."/>
            <person name="Pisabarro A."/>
            <person name="Eastwood D.C."/>
            <person name="Martin F."/>
            <person name="Cullen D."/>
            <person name="Grigoriev I.V."/>
            <person name="Hibbett D.S."/>
        </authorList>
    </citation>
    <scope>NUCLEOTIDE SEQUENCE [LARGE SCALE GENOMIC DNA]</scope>
    <source>
        <strain evidence="3 4">DJM-731 SS1</strain>
    </source>
</reference>
<dbReference type="InterPro" id="IPR045851">
    <property type="entry name" value="AMP-bd_C_sf"/>
</dbReference>
<keyword evidence="4" id="KW-1185">Reference proteome</keyword>
<dbReference type="EMBL" id="JH795877">
    <property type="protein sequence ID" value="EJT97435.1"/>
    <property type="molecule type" value="Genomic_DNA"/>
</dbReference>
<dbReference type="Pfam" id="PF13193">
    <property type="entry name" value="AMP-binding_C"/>
    <property type="match status" value="1"/>
</dbReference>
<dbReference type="RefSeq" id="XP_040624333.1">
    <property type="nucleotide sequence ID" value="XM_040771392.1"/>
</dbReference>
<dbReference type="Gene3D" id="3.40.50.12780">
    <property type="entry name" value="N-terminal domain of ligase-like"/>
    <property type="match status" value="1"/>
</dbReference>
<dbReference type="GeneID" id="63686454"/>
<dbReference type="PANTHER" id="PTHR24096">
    <property type="entry name" value="LONG-CHAIN-FATTY-ACID--COA LIGASE"/>
    <property type="match status" value="1"/>
</dbReference>
<evidence type="ECO:0000313" key="4">
    <source>
        <dbReference type="Proteomes" id="UP000030653"/>
    </source>
</evidence>
<dbReference type="InterPro" id="IPR000873">
    <property type="entry name" value="AMP-dep_synth/lig_dom"/>
</dbReference>
<evidence type="ECO:0000313" key="3">
    <source>
        <dbReference type="EMBL" id="EJT97435.1"/>
    </source>
</evidence>
<dbReference type="InterPro" id="IPR025110">
    <property type="entry name" value="AMP-bd_C"/>
</dbReference>
<dbReference type="STRING" id="1858805.M5FNH1"/>
<dbReference type="AlphaFoldDB" id="M5FNH1"/>
<feature type="domain" description="AMP-dependent synthetase/ligase" evidence="1">
    <location>
        <begin position="48"/>
        <end position="282"/>
    </location>
</feature>
<dbReference type="Proteomes" id="UP000030653">
    <property type="component" value="Unassembled WGS sequence"/>
</dbReference>
<evidence type="ECO:0000259" key="2">
    <source>
        <dbReference type="Pfam" id="PF13193"/>
    </source>
</evidence>
<gene>
    <name evidence="3" type="ORF">DACRYDRAFT_18800</name>
</gene>
<dbReference type="HOGENOM" id="CLU_000022_59_2_1"/>
<dbReference type="PANTHER" id="PTHR24096:SF422">
    <property type="entry name" value="BCDNA.GH02901"/>
    <property type="match status" value="1"/>
</dbReference>
<dbReference type="Pfam" id="PF00501">
    <property type="entry name" value="AMP-binding"/>
    <property type="match status" value="1"/>
</dbReference>
<feature type="domain" description="AMP-binding enzyme C-terminal" evidence="2">
    <location>
        <begin position="336"/>
        <end position="421"/>
    </location>
</feature>
<name>M5FNH1_DACPD</name>
<organism evidence="3 4">
    <name type="scientific">Dacryopinax primogenitus (strain DJM 731)</name>
    <name type="common">Brown rot fungus</name>
    <dbReference type="NCBI Taxonomy" id="1858805"/>
    <lineage>
        <taxon>Eukaryota</taxon>
        <taxon>Fungi</taxon>
        <taxon>Dikarya</taxon>
        <taxon>Basidiomycota</taxon>
        <taxon>Agaricomycotina</taxon>
        <taxon>Dacrymycetes</taxon>
        <taxon>Dacrymycetales</taxon>
        <taxon>Dacrymycetaceae</taxon>
        <taxon>Dacryopinax</taxon>
    </lineage>
</organism>
<dbReference type="InterPro" id="IPR042099">
    <property type="entry name" value="ANL_N_sf"/>
</dbReference>
<dbReference type="SUPFAM" id="SSF56801">
    <property type="entry name" value="Acetyl-CoA synthetase-like"/>
    <property type="match status" value="1"/>
</dbReference>
<dbReference type="OMA" id="WTFRHRI"/>
<proteinExistence type="predicted"/>
<evidence type="ECO:0000259" key="1">
    <source>
        <dbReference type="Pfam" id="PF00501"/>
    </source>
</evidence>
<protein>
    <submittedName>
        <fullName evidence="3">Acetyl-CoA synthetase-like protein</fullName>
    </submittedName>
</protein>
<sequence length="451" mass="49720">MTFLPAQSGDCFISMLPEEPHRSEHGTFPTVQQLVHEGWGLEKNYTEPRGENVGDMIAFLGSSSGTTGLPKAIAVPHRSVIAVSMQMTAHYKANEKGLSDEDRWIRPGDLVLGVLPFFHVYGLVAILHTLCYSGAGIVVVPQFSLEPCLKTIVTRLITHLPTFPSLVPSIIVLLVNVHNTASKKYDLSHCRWVVSGGAPLSSTLLTQLRARLPGARIGLAYGMTETTGLVCMGDFHKPCPEDSAGYLLPDTMVRIVKADGTTAESCEPGEIWVQGPQNTLGYTNDKKATEETFLPDGWVRTGDEGYVKSDGSVFIIDRLKELIKVRAFQVAPAEREAHLLEHPSVQDTGVIGVPDEYKGEIPLAFVVLDEPTTKRAASSRQEEMKVKQELTKWVSDQKVRYKWLDGGIEFVDSIPKSPSGKILRRLLRDRAKPVLEKKDQKDQRAGEIAKL</sequence>
<dbReference type="Gene3D" id="3.30.300.30">
    <property type="match status" value="1"/>
</dbReference>
<accession>M5FNH1</accession>
<dbReference type="GO" id="GO:0016405">
    <property type="term" value="F:CoA-ligase activity"/>
    <property type="evidence" value="ECO:0007669"/>
    <property type="project" value="TreeGrafter"/>
</dbReference>
<dbReference type="OrthoDB" id="6509636at2759"/>